<evidence type="ECO:0000313" key="2">
    <source>
        <dbReference type="EMBL" id="KAF8436885.1"/>
    </source>
</evidence>
<evidence type="ECO:0000259" key="1">
    <source>
        <dbReference type="PROSITE" id="PS51471"/>
    </source>
</evidence>
<dbReference type="InterPro" id="IPR005123">
    <property type="entry name" value="Oxoglu/Fe-dep_dioxygenase_dom"/>
</dbReference>
<comment type="caution">
    <text evidence="2">The sequence shown here is derived from an EMBL/GenBank/DDBJ whole genome shotgun (WGS) entry which is preliminary data.</text>
</comment>
<dbReference type="Proteomes" id="UP001194468">
    <property type="component" value="Unassembled WGS sequence"/>
</dbReference>
<dbReference type="GO" id="GO:0005759">
    <property type="term" value="C:mitochondrial matrix"/>
    <property type="evidence" value="ECO:0007669"/>
    <property type="project" value="TreeGrafter"/>
</dbReference>
<sequence length="230" mass="26499">MAHLSKRFATLTSNVRSSNGLLPDGFTFFPRFFDTHERQLLLTAALSQLDATENIRARRLQIDYRARNPISDSDPDEHLFLPDCCYTFHEGHYDNVIRDYREMRLTSWPESEFRGLTPVLDRLRALYPSRNTQTHLLHLASSGEIFPHIDNTSASGKWILGVSLGSTRILRMESPTSAVSERFDIPLPSGSVYLQRDDIRYHWRHAILPSIDRGMAKCAQRISIMIRVRV</sequence>
<organism evidence="2 3">
    <name type="scientific">Boletus edulis BED1</name>
    <dbReference type="NCBI Taxonomy" id="1328754"/>
    <lineage>
        <taxon>Eukaryota</taxon>
        <taxon>Fungi</taxon>
        <taxon>Dikarya</taxon>
        <taxon>Basidiomycota</taxon>
        <taxon>Agaricomycotina</taxon>
        <taxon>Agaricomycetes</taxon>
        <taxon>Agaricomycetidae</taxon>
        <taxon>Boletales</taxon>
        <taxon>Boletineae</taxon>
        <taxon>Boletaceae</taxon>
        <taxon>Boletoideae</taxon>
        <taxon>Boletus</taxon>
    </lineage>
</organism>
<keyword evidence="3" id="KW-1185">Reference proteome</keyword>
<dbReference type="GO" id="GO:0006974">
    <property type="term" value="P:DNA damage response"/>
    <property type="evidence" value="ECO:0007669"/>
    <property type="project" value="InterPro"/>
</dbReference>
<protein>
    <recommendedName>
        <fullName evidence="1">Fe2OG dioxygenase domain-containing protein</fullName>
    </recommendedName>
</protein>
<proteinExistence type="predicted"/>
<dbReference type="GO" id="GO:0016706">
    <property type="term" value="F:2-oxoglutarate-dependent dioxygenase activity"/>
    <property type="evidence" value="ECO:0007669"/>
    <property type="project" value="TreeGrafter"/>
</dbReference>
<dbReference type="PANTHER" id="PTHR21052">
    <property type="entry name" value="SPERMATOGENESIS ASSOCIATED 11-RELATED"/>
    <property type="match status" value="1"/>
</dbReference>
<dbReference type="SUPFAM" id="SSF51197">
    <property type="entry name" value="Clavaminate synthase-like"/>
    <property type="match status" value="1"/>
</dbReference>
<accession>A0AAD4BQR5</accession>
<dbReference type="GO" id="GO:0006631">
    <property type="term" value="P:fatty acid metabolic process"/>
    <property type="evidence" value="ECO:0007669"/>
    <property type="project" value="TreeGrafter"/>
</dbReference>
<gene>
    <name evidence="2" type="ORF">L210DRAFT_3406500</name>
</gene>
<dbReference type="PANTHER" id="PTHR21052:SF0">
    <property type="entry name" value="ALPHA-KETOGLUTARATE-DEPENDENT DIOXYGENASE ALKB HOMOLOG 7, MITOCHONDRIAL"/>
    <property type="match status" value="1"/>
</dbReference>
<dbReference type="PROSITE" id="PS51471">
    <property type="entry name" value="FE2OG_OXY"/>
    <property type="match status" value="1"/>
</dbReference>
<dbReference type="InterPro" id="IPR032870">
    <property type="entry name" value="ALKBH7-like"/>
</dbReference>
<dbReference type="Gene3D" id="2.60.120.590">
    <property type="entry name" value="Alpha-ketoglutarate-dependent dioxygenase AlkB-like"/>
    <property type="match status" value="1"/>
</dbReference>
<reference evidence="2" key="2">
    <citation type="journal article" date="2020" name="Nat. Commun.">
        <title>Large-scale genome sequencing of mycorrhizal fungi provides insights into the early evolution of symbiotic traits.</title>
        <authorList>
            <person name="Miyauchi S."/>
            <person name="Kiss E."/>
            <person name="Kuo A."/>
            <person name="Drula E."/>
            <person name="Kohler A."/>
            <person name="Sanchez-Garcia M."/>
            <person name="Morin E."/>
            <person name="Andreopoulos B."/>
            <person name="Barry K.W."/>
            <person name="Bonito G."/>
            <person name="Buee M."/>
            <person name="Carver A."/>
            <person name="Chen C."/>
            <person name="Cichocki N."/>
            <person name="Clum A."/>
            <person name="Culley D."/>
            <person name="Crous P.W."/>
            <person name="Fauchery L."/>
            <person name="Girlanda M."/>
            <person name="Hayes R.D."/>
            <person name="Keri Z."/>
            <person name="LaButti K."/>
            <person name="Lipzen A."/>
            <person name="Lombard V."/>
            <person name="Magnuson J."/>
            <person name="Maillard F."/>
            <person name="Murat C."/>
            <person name="Nolan M."/>
            <person name="Ohm R.A."/>
            <person name="Pangilinan J."/>
            <person name="Pereira M.F."/>
            <person name="Perotto S."/>
            <person name="Peter M."/>
            <person name="Pfister S."/>
            <person name="Riley R."/>
            <person name="Sitrit Y."/>
            <person name="Stielow J.B."/>
            <person name="Szollosi G."/>
            <person name="Zifcakova L."/>
            <person name="Stursova M."/>
            <person name="Spatafora J.W."/>
            <person name="Tedersoo L."/>
            <person name="Vaario L.M."/>
            <person name="Yamada A."/>
            <person name="Yan M."/>
            <person name="Wang P."/>
            <person name="Xu J."/>
            <person name="Bruns T."/>
            <person name="Baldrian P."/>
            <person name="Vilgalys R."/>
            <person name="Dunand C."/>
            <person name="Henrissat B."/>
            <person name="Grigoriev I.V."/>
            <person name="Hibbett D."/>
            <person name="Nagy L.G."/>
            <person name="Martin F.M."/>
        </authorList>
    </citation>
    <scope>NUCLEOTIDE SEQUENCE</scope>
    <source>
        <strain evidence="2">BED1</strain>
    </source>
</reference>
<dbReference type="InterPro" id="IPR027450">
    <property type="entry name" value="AlkB-like"/>
</dbReference>
<dbReference type="AlphaFoldDB" id="A0AAD4BQR5"/>
<name>A0AAD4BQR5_BOLED</name>
<evidence type="ECO:0000313" key="3">
    <source>
        <dbReference type="Proteomes" id="UP001194468"/>
    </source>
</evidence>
<dbReference type="Pfam" id="PF13532">
    <property type="entry name" value="2OG-FeII_Oxy_2"/>
    <property type="match status" value="1"/>
</dbReference>
<feature type="domain" description="Fe2OG dioxygenase" evidence="1">
    <location>
        <begin position="115"/>
        <end position="230"/>
    </location>
</feature>
<dbReference type="InterPro" id="IPR037151">
    <property type="entry name" value="AlkB-like_sf"/>
</dbReference>
<reference evidence="2" key="1">
    <citation type="submission" date="2019-10" db="EMBL/GenBank/DDBJ databases">
        <authorList>
            <consortium name="DOE Joint Genome Institute"/>
            <person name="Kuo A."/>
            <person name="Miyauchi S."/>
            <person name="Kiss E."/>
            <person name="Drula E."/>
            <person name="Kohler A."/>
            <person name="Sanchez-Garcia M."/>
            <person name="Andreopoulos B."/>
            <person name="Barry K.W."/>
            <person name="Bonito G."/>
            <person name="Buee M."/>
            <person name="Carver A."/>
            <person name="Chen C."/>
            <person name="Cichocki N."/>
            <person name="Clum A."/>
            <person name="Culley D."/>
            <person name="Crous P.W."/>
            <person name="Fauchery L."/>
            <person name="Girlanda M."/>
            <person name="Hayes R."/>
            <person name="Keri Z."/>
            <person name="LaButti K."/>
            <person name="Lipzen A."/>
            <person name="Lombard V."/>
            <person name="Magnuson J."/>
            <person name="Maillard F."/>
            <person name="Morin E."/>
            <person name="Murat C."/>
            <person name="Nolan M."/>
            <person name="Ohm R."/>
            <person name="Pangilinan J."/>
            <person name="Pereira M."/>
            <person name="Perotto S."/>
            <person name="Peter M."/>
            <person name="Riley R."/>
            <person name="Sitrit Y."/>
            <person name="Stielow B."/>
            <person name="Szollosi G."/>
            <person name="Zifcakova L."/>
            <person name="Stursova M."/>
            <person name="Spatafora J.W."/>
            <person name="Tedersoo L."/>
            <person name="Vaario L.-M."/>
            <person name="Yamada A."/>
            <person name="Yan M."/>
            <person name="Wang P."/>
            <person name="Xu J."/>
            <person name="Bruns T."/>
            <person name="Baldrian P."/>
            <person name="Vilgalys R."/>
            <person name="Henrissat B."/>
            <person name="Grigoriev I.V."/>
            <person name="Hibbett D."/>
            <person name="Nagy L.G."/>
            <person name="Martin F.M."/>
        </authorList>
    </citation>
    <scope>NUCLEOTIDE SEQUENCE</scope>
    <source>
        <strain evidence="2">BED1</strain>
    </source>
</reference>
<dbReference type="EMBL" id="WHUW01000020">
    <property type="protein sequence ID" value="KAF8436885.1"/>
    <property type="molecule type" value="Genomic_DNA"/>
</dbReference>